<feature type="transmembrane region" description="Helical" evidence="6">
    <location>
        <begin position="54"/>
        <end position="73"/>
    </location>
</feature>
<dbReference type="Proteomes" id="UP000446658">
    <property type="component" value="Unassembled WGS sequence"/>
</dbReference>
<keyword evidence="4 6" id="KW-1133">Transmembrane helix</keyword>
<protein>
    <recommendedName>
        <fullName evidence="7">MASE1 domain-containing protein</fullName>
    </recommendedName>
</protein>
<dbReference type="EMBL" id="WLYX01000001">
    <property type="protein sequence ID" value="MTD32555.1"/>
    <property type="molecule type" value="Genomic_DNA"/>
</dbReference>
<feature type="transmembrane region" description="Helical" evidence="6">
    <location>
        <begin position="103"/>
        <end position="128"/>
    </location>
</feature>
<proteinExistence type="predicted"/>
<dbReference type="AlphaFoldDB" id="A0A844GDA1"/>
<evidence type="ECO:0000256" key="6">
    <source>
        <dbReference type="SAM" id="Phobius"/>
    </source>
</evidence>
<keyword evidence="2" id="KW-1003">Cell membrane</keyword>
<dbReference type="GO" id="GO:0005886">
    <property type="term" value="C:plasma membrane"/>
    <property type="evidence" value="ECO:0007669"/>
    <property type="project" value="UniProtKB-SubCell"/>
</dbReference>
<accession>A0A844GDA1</accession>
<feature type="transmembrane region" description="Helical" evidence="6">
    <location>
        <begin position="140"/>
        <end position="168"/>
    </location>
</feature>
<keyword evidence="5 6" id="KW-0472">Membrane</keyword>
<comment type="subcellular location">
    <subcellularLocation>
        <location evidence="1">Cell membrane</location>
        <topology evidence="1">Multi-pass membrane protein</topology>
    </subcellularLocation>
</comment>
<organism evidence="8 9">
    <name type="scientific">Paludibacterium denitrificans</name>
    <dbReference type="NCBI Taxonomy" id="2675226"/>
    <lineage>
        <taxon>Bacteria</taxon>
        <taxon>Pseudomonadati</taxon>
        <taxon>Pseudomonadota</taxon>
        <taxon>Betaproteobacteria</taxon>
        <taxon>Neisseriales</taxon>
        <taxon>Chromobacteriaceae</taxon>
        <taxon>Paludibacterium</taxon>
    </lineage>
</organism>
<feature type="domain" description="MASE1" evidence="7">
    <location>
        <begin position="33"/>
        <end position="231"/>
    </location>
</feature>
<feature type="transmembrane region" description="Helical" evidence="6">
    <location>
        <begin position="27"/>
        <end position="48"/>
    </location>
</feature>
<evidence type="ECO:0000256" key="1">
    <source>
        <dbReference type="ARBA" id="ARBA00004651"/>
    </source>
</evidence>
<name>A0A844GDA1_9NEIS</name>
<evidence type="ECO:0000313" key="8">
    <source>
        <dbReference type="EMBL" id="MTD32555.1"/>
    </source>
</evidence>
<dbReference type="RefSeq" id="WP_280954714.1">
    <property type="nucleotide sequence ID" value="NZ_WLYX01000001.1"/>
</dbReference>
<keyword evidence="9" id="KW-1185">Reference proteome</keyword>
<reference evidence="8 9" key="1">
    <citation type="submission" date="2019-11" db="EMBL/GenBank/DDBJ databases">
        <title>Draft genome sequence of Paludibacterium sp. dN18-1.</title>
        <authorList>
            <person name="Im W.-T."/>
        </authorList>
    </citation>
    <scope>NUCLEOTIDE SEQUENCE [LARGE SCALE GENOMIC DNA]</scope>
    <source>
        <strain evidence="9">dN 18-1</strain>
    </source>
</reference>
<evidence type="ECO:0000256" key="2">
    <source>
        <dbReference type="ARBA" id="ARBA00022475"/>
    </source>
</evidence>
<dbReference type="InterPro" id="IPR007895">
    <property type="entry name" value="MASE1"/>
</dbReference>
<dbReference type="Pfam" id="PF05231">
    <property type="entry name" value="MASE1"/>
    <property type="match status" value="1"/>
</dbReference>
<keyword evidence="3 6" id="KW-0812">Transmembrane</keyword>
<feature type="transmembrane region" description="Helical" evidence="6">
    <location>
        <begin position="212"/>
        <end position="234"/>
    </location>
</feature>
<sequence>MDDAILSHCYNWSTNSGFVMGECHLRFSIAPTLVLAVVYAVVGVLSLYPAIPPGYTAPIFPSAGIAPVTLLLWGRGKWPGVWLGSLLVQCAAGWQSSVHGWSLLALLLVPSAATVQALAGGALIRLVGWPNRLDAPFTIAKLYLLVIPLSCLVCSGISVPVLTLLGVIPPDDAVFNGWNWWLGDTFGGLLVFPLMMALFGQPRSLWQPRRPAIVLPMVAVTAMLAVLSLLVHHWESLRIQAQFNRDASQIEQLVKKRLEIQLNAVLSLQQLMTFQPDSSRRDWLQATTPWLARFSGTQNLGWSPLVQRGSREGFEQRLAQEMRDNHFSIPARDSA</sequence>
<comment type="caution">
    <text evidence="8">The sequence shown here is derived from an EMBL/GenBank/DDBJ whole genome shotgun (WGS) entry which is preliminary data.</text>
</comment>
<evidence type="ECO:0000256" key="3">
    <source>
        <dbReference type="ARBA" id="ARBA00022692"/>
    </source>
</evidence>
<feature type="transmembrane region" description="Helical" evidence="6">
    <location>
        <begin position="80"/>
        <end position="97"/>
    </location>
</feature>
<evidence type="ECO:0000256" key="4">
    <source>
        <dbReference type="ARBA" id="ARBA00022989"/>
    </source>
</evidence>
<evidence type="ECO:0000256" key="5">
    <source>
        <dbReference type="ARBA" id="ARBA00023136"/>
    </source>
</evidence>
<gene>
    <name evidence="8" type="ORF">GKE73_02255</name>
</gene>
<feature type="transmembrane region" description="Helical" evidence="6">
    <location>
        <begin position="180"/>
        <end position="200"/>
    </location>
</feature>
<evidence type="ECO:0000259" key="7">
    <source>
        <dbReference type="Pfam" id="PF05231"/>
    </source>
</evidence>
<evidence type="ECO:0000313" key="9">
    <source>
        <dbReference type="Proteomes" id="UP000446658"/>
    </source>
</evidence>